<dbReference type="RefSeq" id="WP_065280303.1">
    <property type="nucleotide sequence ID" value="NZ_CP016286.1"/>
</dbReference>
<dbReference type="GO" id="GO:0046685">
    <property type="term" value="P:response to arsenic-containing substance"/>
    <property type="evidence" value="ECO:0007669"/>
    <property type="project" value="UniProtKB-KW"/>
</dbReference>
<evidence type="ECO:0000313" key="3">
    <source>
        <dbReference type="EMBL" id="ANP85996.1"/>
    </source>
</evidence>
<dbReference type="InterPro" id="IPR023485">
    <property type="entry name" value="Ptyr_pPase"/>
</dbReference>
<dbReference type="Pfam" id="PF01451">
    <property type="entry name" value="LMWPc"/>
    <property type="match status" value="1"/>
</dbReference>
<feature type="domain" description="Phosphotyrosine protein phosphatase I" evidence="2">
    <location>
        <begin position="6"/>
        <end position="144"/>
    </location>
</feature>
<dbReference type="Gene3D" id="3.40.50.2300">
    <property type="match status" value="1"/>
</dbReference>
<dbReference type="InterPro" id="IPR036196">
    <property type="entry name" value="Ptyr_pPase_sf"/>
</dbReference>
<keyword evidence="1" id="KW-0059">Arsenical resistance</keyword>
<dbReference type="PANTHER" id="PTHR43428:SF1">
    <property type="entry name" value="ARSENATE REDUCTASE"/>
    <property type="match status" value="1"/>
</dbReference>
<evidence type="ECO:0000313" key="4">
    <source>
        <dbReference type="Proteomes" id="UP000092691"/>
    </source>
</evidence>
<dbReference type="SUPFAM" id="SSF52788">
    <property type="entry name" value="Phosphotyrosine protein phosphatases I"/>
    <property type="match status" value="1"/>
</dbReference>
<dbReference type="SMART" id="SM00226">
    <property type="entry name" value="LMWPc"/>
    <property type="match status" value="1"/>
</dbReference>
<gene>
    <name evidence="3" type="ORF">BA011_09815</name>
</gene>
<dbReference type="PANTHER" id="PTHR43428">
    <property type="entry name" value="ARSENATE REDUCTASE"/>
    <property type="match status" value="1"/>
</dbReference>
<dbReference type="CDD" id="cd16345">
    <property type="entry name" value="LMWP_ArsC"/>
    <property type="match status" value="1"/>
</dbReference>
<dbReference type="EMBL" id="CP016286">
    <property type="protein sequence ID" value="ANP85996.1"/>
    <property type="molecule type" value="Genomic_DNA"/>
</dbReference>
<accession>A0A1B1C8I5</accession>
<reference evidence="3 4" key="1">
    <citation type="submission" date="2016-06" db="EMBL/GenBank/DDBJ databases">
        <title>Microsymbionts genomes from the relict species Vavilovia formosa.</title>
        <authorList>
            <person name="Chirak E."/>
            <person name="Kimeklis A."/>
            <person name="Andronov E."/>
        </authorList>
    </citation>
    <scope>NUCLEOTIDE SEQUENCE [LARGE SCALE GENOMIC DNA]</scope>
    <source>
        <strain evidence="3 4">Vaf10</strain>
    </source>
</reference>
<organism evidence="3 4">
    <name type="scientific">Rhizobium leguminosarum</name>
    <dbReference type="NCBI Taxonomy" id="384"/>
    <lineage>
        <taxon>Bacteria</taxon>
        <taxon>Pseudomonadati</taxon>
        <taxon>Pseudomonadota</taxon>
        <taxon>Alphaproteobacteria</taxon>
        <taxon>Hyphomicrobiales</taxon>
        <taxon>Rhizobiaceae</taxon>
        <taxon>Rhizobium/Agrobacterium group</taxon>
        <taxon>Rhizobium</taxon>
    </lineage>
</organism>
<dbReference type="OrthoDB" id="9793058at2"/>
<protein>
    <submittedName>
        <fullName evidence="3">ArsR family transcriptional regulator</fullName>
    </submittedName>
</protein>
<evidence type="ECO:0000259" key="2">
    <source>
        <dbReference type="SMART" id="SM00226"/>
    </source>
</evidence>
<name>A0A1B1C8I5_RHILE</name>
<proteinExistence type="predicted"/>
<sequence>MTDKTYNVLFLCTGNSARSIIAEAILNRLGQGKFKAFSAGSHPKGVVHPFSIQLLKGLNYDTSFARSKDWEEFAKPGSPQMDFVFTVCDNAANEACPVWPGQPMTAHWGVPDPAAAEGTEAERHFAFADTYRMLNNRISIFVSLPMVSLDKLALQKRLDEIGRNIPKAG</sequence>
<dbReference type="AlphaFoldDB" id="A0A1B1C8I5"/>
<dbReference type="Proteomes" id="UP000092691">
    <property type="component" value="Chromosome"/>
</dbReference>
<evidence type="ECO:0000256" key="1">
    <source>
        <dbReference type="ARBA" id="ARBA00022849"/>
    </source>
</evidence>